<evidence type="ECO:0000313" key="4">
    <source>
        <dbReference type="Proteomes" id="UP001521150"/>
    </source>
</evidence>
<dbReference type="EC" id="3.5.1.28" evidence="3"/>
<keyword evidence="3" id="KW-0378">Hydrolase</keyword>
<name>A0ABS8Z9B7_9PSEU</name>
<dbReference type="InterPro" id="IPR006619">
    <property type="entry name" value="PGRP_domain_met/bac"/>
</dbReference>
<sequence>MGTAPRVILRGEWGAKHDNGAGSAPVPAAEVWLHHSVTAAPDVVPPFDDDYAAVRALEEIGERSFGKGIAYTWLITPAGLIFEGHSHDRLGTHTGGRNSKSRAICFVGDYDNQKPTTAQIQAAAWLLQEAKSHGWIKNARLDGGHRDVKATTCPGDHAYEAIESINTLAAGPSVTEID</sequence>
<dbReference type="SUPFAM" id="SSF55846">
    <property type="entry name" value="N-acetylmuramoyl-L-alanine amidase-like"/>
    <property type="match status" value="1"/>
</dbReference>
<dbReference type="GO" id="GO:0008745">
    <property type="term" value="F:N-acetylmuramoyl-L-alanine amidase activity"/>
    <property type="evidence" value="ECO:0007669"/>
    <property type="project" value="UniProtKB-EC"/>
</dbReference>
<accession>A0ABS8Z9B7</accession>
<proteinExistence type="inferred from homology"/>
<comment type="caution">
    <text evidence="3">The sequence shown here is derived from an EMBL/GenBank/DDBJ whole genome shotgun (WGS) entry which is preliminary data.</text>
</comment>
<dbReference type="Proteomes" id="UP001521150">
    <property type="component" value="Unassembled WGS sequence"/>
</dbReference>
<dbReference type="InterPro" id="IPR002502">
    <property type="entry name" value="Amidase_domain"/>
</dbReference>
<dbReference type="PANTHER" id="PTHR11022">
    <property type="entry name" value="PEPTIDOGLYCAN RECOGNITION PROTEIN"/>
    <property type="match status" value="1"/>
</dbReference>
<reference evidence="3 4" key="1">
    <citation type="submission" date="2021-12" db="EMBL/GenBank/DDBJ databases">
        <title>Genome sequence of Kibdelosporangium philippinense ATCC 49844.</title>
        <authorList>
            <person name="Fedorov E.A."/>
            <person name="Omeragic M."/>
            <person name="Shalygina K.F."/>
            <person name="Maclea K.S."/>
        </authorList>
    </citation>
    <scope>NUCLEOTIDE SEQUENCE [LARGE SCALE GENOMIC DNA]</scope>
    <source>
        <strain evidence="3 4">ATCC 49844</strain>
    </source>
</reference>
<dbReference type="PANTHER" id="PTHR11022:SF41">
    <property type="entry name" value="PEPTIDOGLYCAN-RECOGNITION PROTEIN LC-RELATED"/>
    <property type="match status" value="1"/>
</dbReference>
<dbReference type="InterPro" id="IPR015510">
    <property type="entry name" value="PGRP"/>
</dbReference>
<protein>
    <submittedName>
        <fullName evidence="3">N-acetylmuramoyl-L-alanine amidase</fullName>
        <ecNumber evidence="3">3.5.1.28</ecNumber>
    </submittedName>
</protein>
<evidence type="ECO:0000259" key="2">
    <source>
        <dbReference type="SMART" id="SM00701"/>
    </source>
</evidence>
<feature type="domain" description="Peptidoglycan recognition protein family" evidence="2">
    <location>
        <begin position="5"/>
        <end position="149"/>
    </location>
</feature>
<dbReference type="EMBL" id="JAJVCN010000001">
    <property type="protein sequence ID" value="MCE7004463.1"/>
    <property type="molecule type" value="Genomic_DNA"/>
</dbReference>
<comment type="similarity">
    <text evidence="1">Belongs to the N-acetylmuramoyl-L-alanine amidase 2 family.</text>
</comment>
<dbReference type="RefSeq" id="WP_233725979.1">
    <property type="nucleotide sequence ID" value="NZ_JAJVCN010000001.1"/>
</dbReference>
<gene>
    <name evidence="3" type="ORF">LWC34_16710</name>
</gene>
<dbReference type="SMART" id="SM00701">
    <property type="entry name" value="PGRP"/>
    <property type="match status" value="1"/>
</dbReference>
<organism evidence="3 4">
    <name type="scientific">Kibdelosporangium philippinense</name>
    <dbReference type="NCBI Taxonomy" id="211113"/>
    <lineage>
        <taxon>Bacteria</taxon>
        <taxon>Bacillati</taxon>
        <taxon>Actinomycetota</taxon>
        <taxon>Actinomycetes</taxon>
        <taxon>Pseudonocardiales</taxon>
        <taxon>Pseudonocardiaceae</taxon>
        <taxon>Kibdelosporangium</taxon>
    </lineage>
</organism>
<keyword evidence="4" id="KW-1185">Reference proteome</keyword>
<evidence type="ECO:0000313" key="3">
    <source>
        <dbReference type="EMBL" id="MCE7004463.1"/>
    </source>
</evidence>
<dbReference type="InterPro" id="IPR036505">
    <property type="entry name" value="Amidase/PGRP_sf"/>
</dbReference>
<dbReference type="Gene3D" id="3.40.80.10">
    <property type="entry name" value="Peptidoglycan recognition protein-like"/>
    <property type="match status" value="1"/>
</dbReference>
<dbReference type="Pfam" id="PF01510">
    <property type="entry name" value="Amidase_2"/>
    <property type="match status" value="1"/>
</dbReference>
<dbReference type="CDD" id="cd06583">
    <property type="entry name" value="PGRP"/>
    <property type="match status" value="1"/>
</dbReference>
<evidence type="ECO:0000256" key="1">
    <source>
        <dbReference type="ARBA" id="ARBA00007553"/>
    </source>
</evidence>